<proteinExistence type="inferred from homology"/>
<reference evidence="7 8" key="1">
    <citation type="journal article" date="2019" name="Nat. Microbiol.">
        <title>Mediterranean grassland soil C-N compound turnover is dependent on rainfall and depth, and is mediated by genomically divergent microorganisms.</title>
        <authorList>
            <person name="Diamond S."/>
            <person name="Andeer P.F."/>
            <person name="Li Z."/>
            <person name="Crits-Christoph A."/>
            <person name="Burstein D."/>
            <person name="Anantharaman K."/>
            <person name="Lane K.R."/>
            <person name="Thomas B.C."/>
            <person name="Pan C."/>
            <person name="Northen T.R."/>
            <person name="Banfield J.F."/>
        </authorList>
    </citation>
    <scope>NUCLEOTIDE SEQUENCE [LARGE SCALE GENOMIC DNA]</scope>
    <source>
        <strain evidence="7">NP_8</strain>
    </source>
</reference>
<dbReference type="SUPFAM" id="SSF50129">
    <property type="entry name" value="GroES-like"/>
    <property type="match status" value="1"/>
</dbReference>
<comment type="caution">
    <text evidence="7">The sequence shown here is derived from an EMBL/GenBank/DDBJ whole genome shotgun (WGS) entry which is preliminary data.</text>
</comment>
<dbReference type="Pfam" id="PF08240">
    <property type="entry name" value="ADH_N"/>
    <property type="match status" value="1"/>
</dbReference>
<protein>
    <submittedName>
        <fullName evidence="7">Zinc-binding dehydrogenase</fullName>
    </submittedName>
</protein>
<dbReference type="Gene3D" id="3.90.180.10">
    <property type="entry name" value="Medium-chain alcohol dehydrogenases, catalytic domain"/>
    <property type="match status" value="1"/>
</dbReference>
<dbReference type="PANTHER" id="PTHR43401:SF2">
    <property type="entry name" value="L-THREONINE 3-DEHYDROGENASE"/>
    <property type="match status" value="1"/>
</dbReference>
<dbReference type="EMBL" id="VBAP01000115">
    <property type="protein sequence ID" value="TMI71347.1"/>
    <property type="molecule type" value="Genomic_DNA"/>
</dbReference>
<gene>
    <name evidence="7" type="ORF">E6H05_12690</name>
</gene>
<dbReference type="SUPFAM" id="SSF51735">
    <property type="entry name" value="NAD(P)-binding Rossmann-fold domains"/>
    <property type="match status" value="1"/>
</dbReference>
<evidence type="ECO:0000259" key="5">
    <source>
        <dbReference type="Pfam" id="PF00107"/>
    </source>
</evidence>
<dbReference type="InterPro" id="IPR013154">
    <property type="entry name" value="ADH-like_N"/>
</dbReference>
<evidence type="ECO:0000313" key="8">
    <source>
        <dbReference type="Proteomes" id="UP000318834"/>
    </source>
</evidence>
<comment type="cofactor">
    <cofactor evidence="4">
        <name>Zn(2+)</name>
        <dbReference type="ChEBI" id="CHEBI:29105"/>
    </cofactor>
</comment>
<dbReference type="Gene3D" id="3.40.50.720">
    <property type="entry name" value="NAD(P)-binding Rossmann-like Domain"/>
    <property type="match status" value="1"/>
</dbReference>
<keyword evidence="1 4" id="KW-0479">Metal-binding</keyword>
<dbReference type="InterPro" id="IPR050129">
    <property type="entry name" value="Zn_alcohol_dh"/>
</dbReference>
<evidence type="ECO:0000256" key="2">
    <source>
        <dbReference type="ARBA" id="ARBA00022833"/>
    </source>
</evidence>
<dbReference type="PANTHER" id="PTHR43401">
    <property type="entry name" value="L-THREONINE 3-DEHYDROGENASE"/>
    <property type="match status" value="1"/>
</dbReference>
<dbReference type="Pfam" id="PF00107">
    <property type="entry name" value="ADH_zinc_N"/>
    <property type="match status" value="1"/>
</dbReference>
<comment type="similarity">
    <text evidence="4">Belongs to the zinc-containing alcohol dehydrogenase family.</text>
</comment>
<dbReference type="InterPro" id="IPR036291">
    <property type="entry name" value="NAD(P)-bd_dom_sf"/>
</dbReference>
<evidence type="ECO:0000256" key="3">
    <source>
        <dbReference type="ARBA" id="ARBA00023002"/>
    </source>
</evidence>
<dbReference type="GO" id="GO:0016491">
    <property type="term" value="F:oxidoreductase activity"/>
    <property type="evidence" value="ECO:0007669"/>
    <property type="project" value="UniProtKB-KW"/>
</dbReference>
<evidence type="ECO:0000259" key="6">
    <source>
        <dbReference type="Pfam" id="PF08240"/>
    </source>
</evidence>
<dbReference type="InterPro" id="IPR002328">
    <property type="entry name" value="ADH_Zn_CS"/>
</dbReference>
<evidence type="ECO:0000256" key="4">
    <source>
        <dbReference type="RuleBase" id="RU361277"/>
    </source>
</evidence>
<dbReference type="InterPro" id="IPR013149">
    <property type="entry name" value="ADH-like_C"/>
</dbReference>
<evidence type="ECO:0000256" key="1">
    <source>
        <dbReference type="ARBA" id="ARBA00022723"/>
    </source>
</evidence>
<dbReference type="Proteomes" id="UP000318834">
    <property type="component" value="Unassembled WGS sequence"/>
</dbReference>
<keyword evidence="2 4" id="KW-0862">Zinc</keyword>
<accession>A0A537IJM3</accession>
<dbReference type="AlphaFoldDB" id="A0A537IJM3"/>
<feature type="domain" description="Alcohol dehydrogenase-like N-terminal" evidence="6">
    <location>
        <begin position="36"/>
        <end position="165"/>
    </location>
</feature>
<feature type="domain" description="Alcohol dehydrogenase-like C-terminal" evidence="5">
    <location>
        <begin position="206"/>
        <end position="335"/>
    </location>
</feature>
<keyword evidence="3" id="KW-0560">Oxidoreductase</keyword>
<evidence type="ECO:0000313" key="7">
    <source>
        <dbReference type="EMBL" id="TMI71347.1"/>
    </source>
</evidence>
<dbReference type="PROSITE" id="PS00059">
    <property type="entry name" value="ADH_ZINC"/>
    <property type="match status" value="1"/>
</dbReference>
<name>A0A537IJM3_9BACT</name>
<dbReference type="InterPro" id="IPR011032">
    <property type="entry name" value="GroES-like_sf"/>
</dbReference>
<dbReference type="GO" id="GO:0008270">
    <property type="term" value="F:zinc ion binding"/>
    <property type="evidence" value="ECO:0007669"/>
    <property type="project" value="InterPro"/>
</dbReference>
<sequence>MDGSLAKTTGVRTVTAAVAVAPLRTELRRLPVPAVGPDDGLLAVDACGLCGTDWDFYTRQRGAHLGPLILGHEIVGRVAALGEDAAKRWNITSGDRIAVEEFLPCGQCEFCRSGRPALCEATDSRSEGPFLRYGATSIDIPPGLWGGFSEILYLHPHALVHRIPDDLSSDLATLFVPVSNGVRWVLKEGRLPRGGTAVIIGPGAHGLGCVVAAVEGGARHVIAVSRSSAARLEAARALGAIPIAADRTDVVAKVREITNGEMADLIVDLAPGAPETVETALALARKGAVIILAASKHGKPVTESFNDIVIRKELTVKGVRGRDYQSVEEALRIIASRRYPLERIRTHEFPLGQADQALRVLGERADPSAIHITVVP</sequence>
<organism evidence="7 8">
    <name type="scientific">Candidatus Segetimicrobium genomatis</name>
    <dbReference type="NCBI Taxonomy" id="2569760"/>
    <lineage>
        <taxon>Bacteria</taxon>
        <taxon>Bacillati</taxon>
        <taxon>Candidatus Sysuimicrobiota</taxon>
        <taxon>Candidatus Sysuimicrobiia</taxon>
        <taxon>Candidatus Sysuimicrobiales</taxon>
        <taxon>Candidatus Segetimicrobiaceae</taxon>
        <taxon>Candidatus Segetimicrobium</taxon>
    </lineage>
</organism>